<evidence type="ECO:0000313" key="8">
    <source>
        <dbReference type="EMBL" id="MCU6698891.1"/>
    </source>
</evidence>
<evidence type="ECO:0000256" key="3">
    <source>
        <dbReference type="ARBA" id="ARBA00022960"/>
    </source>
</evidence>
<feature type="transmembrane region" description="Helical" evidence="7">
    <location>
        <begin position="12"/>
        <end position="33"/>
    </location>
</feature>
<keyword evidence="3" id="KW-0133">Cell shape</keyword>
<dbReference type="Pfam" id="PF01098">
    <property type="entry name" value="FTSW_RODA_SPOVE"/>
    <property type="match status" value="1"/>
</dbReference>
<evidence type="ECO:0000256" key="2">
    <source>
        <dbReference type="ARBA" id="ARBA00022692"/>
    </source>
</evidence>
<feature type="transmembrane region" description="Helical" evidence="7">
    <location>
        <begin position="405"/>
        <end position="429"/>
    </location>
</feature>
<name>A0ABT2S2T6_9FIRM</name>
<dbReference type="EMBL" id="JAOQJV010000001">
    <property type="protein sequence ID" value="MCU6698891.1"/>
    <property type="molecule type" value="Genomic_DNA"/>
</dbReference>
<feature type="transmembrane region" description="Helical" evidence="7">
    <location>
        <begin position="152"/>
        <end position="172"/>
    </location>
</feature>
<sequence length="494" mass="55634">MVNIIVELSKYLIITIIIMYTYLCFRIFGYQDAEKKQRMLKRQNTLMFMLQLIAFMVLYLEMDDIKILGLYLAQMALFLATILLYTHIYPRVSRLVVNNMCMLLCIGLIMQTRLSYSKAMKQFVIAACAIALSLVIPIIIRKCKFLSEWRKIYAIIGLISLGVVVVVGQVSYGAMLGFTIAGINIQPSELVKIVFVFYVAASLKVSREFKDIVVTTAIAAFHVLILVVSKDLGAALIIFVVYLVMLYVATRQPLYILAGLGAGSVASVVAYYLFGHVRTRVIAWKDPFAVYDSGGYQLAQSLFAIGTGGWLGMGLCQGQPDKIPVAAEDFIFSAIAEELGIVFAMCLILICLSCYIMFLNIAMQLRNQFYKLVALGLGTCYIFQVFLTIGGVTKFIPSTGVTLPLVSYGGSSLLSTLIMFAIIQGLYILREDEEEIIERKKKEQQIRQLRAERSRKQRTQEARKRAVKPERAPERQKRRQAPGKEKARPQQRVR</sequence>
<reference evidence="8 9" key="1">
    <citation type="journal article" date="2021" name="ISME Commun">
        <title>Automated analysis of genomic sequences facilitates high-throughput and comprehensive description of bacteria.</title>
        <authorList>
            <person name="Hitch T.C.A."/>
        </authorList>
    </citation>
    <scope>NUCLEOTIDE SEQUENCE [LARGE SCALE GENOMIC DNA]</scope>
    <source>
        <strain evidence="8 9">Sanger_02</strain>
    </source>
</reference>
<feature type="transmembrane region" description="Helical" evidence="7">
    <location>
        <begin position="372"/>
        <end position="393"/>
    </location>
</feature>
<feature type="transmembrane region" description="Helical" evidence="7">
    <location>
        <begin position="178"/>
        <end position="200"/>
    </location>
</feature>
<keyword evidence="4 7" id="KW-1133">Transmembrane helix</keyword>
<feature type="compositionally biased region" description="Basic and acidic residues" evidence="6">
    <location>
        <begin position="447"/>
        <end position="475"/>
    </location>
</feature>
<keyword evidence="9" id="KW-1185">Reference proteome</keyword>
<feature type="transmembrane region" description="Helical" evidence="7">
    <location>
        <begin position="68"/>
        <end position="88"/>
    </location>
</feature>
<protein>
    <submittedName>
        <fullName evidence="8">FtsW/RodA/SpoVE family cell cycle protein</fullName>
    </submittedName>
</protein>
<organism evidence="8 9">
    <name type="scientific">Dorea ammoniilytica</name>
    <dbReference type="NCBI Taxonomy" id="2981788"/>
    <lineage>
        <taxon>Bacteria</taxon>
        <taxon>Bacillati</taxon>
        <taxon>Bacillota</taxon>
        <taxon>Clostridia</taxon>
        <taxon>Lachnospirales</taxon>
        <taxon>Lachnospiraceae</taxon>
        <taxon>Dorea</taxon>
    </lineage>
</organism>
<feature type="region of interest" description="Disordered" evidence="6">
    <location>
        <begin position="447"/>
        <end position="494"/>
    </location>
</feature>
<dbReference type="Proteomes" id="UP001207605">
    <property type="component" value="Unassembled WGS sequence"/>
</dbReference>
<dbReference type="InterPro" id="IPR001182">
    <property type="entry name" value="FtsW/RodA"/>
</dbReference>
<evidence type="ECO:0000313" key="9">
    <source>
        <dbReference type="Proteomes" id="UP001207605"/>
    </source>
</evidence>
<evidence type="ECO:0000256" key="1">
    <source>
        <dbReference type="ARBA" id="ARBA00004141"/>
    </source>
</evidence>
<feature type="transmembrane region" description="Helical" evidence="7">
    <location>
        <begin position="122"/>
        <end position="140"/>
    </location>
</feature>
<gene>
    <name evidence="8" type="ORF">OCV65_01355</name>
</gene>
<dbReference type="PANTHER" id="PTHR30474">
    <property type="entry name" value="CELL CYCLE PROTEIN"/>
    <property type="match status" value="1"/>
</dbReference>
<comment type="caution">
    <text evidence="8">The sequence shown here is derived from an EMBL/GenBank/DDBJ whole genome shotgun (WGS) entry which is preliminary data.</text>
</comment>
<feature type="transmembrane region" description="Helical" evidence="7">
    <location>
        <begin position="95"/>
        <end position="116"/>
    </location>
</feature>
<proteinExistence type="predicted"/>
<dbReference type="PANTHER" id="PTHR30474:SF3">
    <property type="entry name" value="PEPTIDOGLYCAN GLYCOSYLTRANSFERASE RODA"/>
    <property type="match status" value="1"/>
</dbReference>
<evidence type="ECO:0000256" key="7">
    <source>
        <dbReference type="SAM" id="Phobius"/>
    </source>
</evidence>
<evidence type="ECO:0000256" key="6">
    <source>
        <dbReference type="SAM" id="MobiDB-lite"/>
    </source>
</evidence>
<feature type="transmembrane region" description="Helical" evidence="7">
    <location>
        <begin position="339"/>
        <end position="360"/>
    </location>
</feature>
<evidence type="ECO:0000256" key="4">
    <source>
        <dbReference type="ARBA" id="ARBA00022989"/>
    </source>
</evidence>
<evidence type="ECO:0000256" key="5">
    <source>
        <dbReference type="ARBA" id="ARBA00023136"/>
    </source>
</evidence>
<keyword evidence="2 7" id="KW-0812">Transmembrane</keyword>
<comment type="subcellular location">
    <subcellularLocation>
        <location evidence="1">Membrane</location>
        <topology evidence="1">Multi-pass membrane protein</topology>
    </subcellularLocation>
</comment>
<feature type="transmembrane region" description="Helical" evidence="7">
    <location>
        <begin position="45"/>
        <end position="62"/>
    </location>
</feature>
<accession>A0ABT2S2T6</accession>
<feature type="transmembrane region" description="Helical" evidence="7">
    <location>
        <begin position="254"/>
        <end position="274"/>
    </location>
</feature>
<dbReference type="RefSeq" id="WP_262580671.1">
    <property type="nucleotide sequence ID" value="NZ_JAOQJV010000001.1"/>
</dbReference>
<keyword evidence="5 7" id="KW-0472">Membrane</keyword>